<protein>
    <submittedName>
        <fullName evidence="2">Uncharacterized protein</fullName>
    </submittedName>
</protein>
<dbReference type="InterPro" id="IPR047676">
    <property type="entry name" value="FxLYD_dom"/>
</dbReference>
<evidence type="ECO:0000313" key="2">
    <source>
        <dbReference type="EMBL" id="TDW90887.1"/>
    </source>
</evidence>
<reference evidence="2 3" key="1">
    <citation type="submission" date="2019-03" db="EMBL/GenBank/DDBJ databases">
        <title>Genomic Encyclopedia of Type Strains, Phase III (KMG-III): the genomes of soil and plant-associated and newly described type strains.</title>
        <authorList>
            <person name="Whitman W."/>
        </authorList>
    </citation>
    <scope>NUCLEOTIDE SEQUENCE [LARGE SCALE GENOMIC DNA]</scope>
    <source>
        <strain evidence="2 3">VKMAc-2574</strain>
    </source>
</reference>
<dbReference type="RefSeq" id="WP_134130722.1">
    <property type="nucleotide sequence ID" value="NZ_SODU01000002.1"/>
</dbReference>
<dbReference type="EMBL" id="SODU01000002">
    <property type="protein sequence ID" value="TDW90887.1"/>
    <property type="molecule type" value="Genomic_DNA"/>
</dbReference>
<dbReference type="NCBIfam" id="NF038353">
    <property type="entry name" value="FxLYD_dom"/>
    <property type="match status" value="1"/>
</dbReference>
<accession>A0ABY2FHP4</accession>
<proteinExistence type="predicted"/>
<evidence type="ECO:0000256" key="1">
    <source>
        <dbReference type="SAM" id="Phobius"/>
    </source>
</evidence>
<sequence length="161" mass="17095">MSEEYSAQKYPGQPVVRKRRKWPMVLGVLGVLFVVVAGGCAALLGSVDTEVDKSVKEQEARNAPRPVTVGKAFSIGKHETLAGWAIVNNAGMFSVTGKVRNISESTSTAFVHVKILAANGEVLGNIQCNSSDLEPGQTQALNCIPDGKFGAFQKVTAEATF</sequence>
<keyword evidence="1" id="KW-1133">Transmembrane helix</keyword>
<organism evidence="2 3">
    <name type="scientific">Kribbella pratensis</name>
    <dbReference type="NCBI Taxonomy" id="2512112"/>
    <lineage>
        <taxon>Bacteria</taxon>
        <taxon>Bacillati</taxon>
        <taxon>Actinomycetota</taxon>
        <taxon>Actinomycetes</taxon>
        <taxon>Propionibacteriales</taxon>
        <taxon>Kribbellaceae</taxon>
        <taxon>Kribbella</taxon>
    </lineage>
</organism>
<feature type="transmembrane region" description="Helical" evidence="1">
    <location>
        <begin position="24"/>
        <end position="44"/>
    </location>
</feature>
<keyword evidence="1" id="KW-0812">Transmembrane</keyword>
<name>A0ABY2FHP4_9ACTN</name>
<keyword evidence="1" id="KW-0472">Membrane</keyword>
<evidence type="ECO:0000313" key="3">
    <source>
        <dbReference type="Proteomes" id="UP000295060"/>
    </source>
</evidence>
<keyword evidence="3" id="KW-1185">Reference proteome</keyword>
<dbReference type="Proteomes" id="UP000295060">
    <property type="component" value="Unassembled WGS sequence"/>
</dbReference>
<gene>
    <name evidence="2" type="ORF">EV137_4718</name>
</gene>
<comment type="caution">
    <text evidence="2">The sequence shown here is derived from an EMBL/GenBank/DDBJ whole genome shotgun (WGS) entry which is preliminary data.</text>
</comment>